<name>A0A0J8DRH9_BETVV</name>
<organism evidence="2 3">
    <name type="scientific">Beta vulgaris subsp. vulgaris</name>
    <name type="common">Beet</name>
    <dbReference type="NCBI Taxonomy" id="3555"/>
    <lineage>
        <taxon>Eukaryota</taxon>
        <taxon>Viridiplantae</taxon>
        <taxon>Streptophyta</taxon>
        <taxon>Embryophyta</taxon>
        <taxon>Tracheophyta</taxon>
        <taxon>Spermatophyta</taxon>
        <taxon>Magnoliopsida</taxon>
        <taxon>eudicotyledons</taxon>
        <taxon>Gunneridae</taxon>
        <taxon>Pentapetalae</taxon>
        <taxon>Caryophyllales</taxon>
        <taxon>Chenopodiaceae</taxon>
        <taxon>Betoideae</taxon>
        <taxon>Beta</taxon>
    </lineage>
</organism>
<accession>A0A0J8DRH9</accession>
<dbReference type="Gramene" id="KMS93340">
    <property type="protein sequence ID" value="KMS93340"/>
    <property type="gene ID" value="BVRB_032470"/>
</dbReference>
<keyword evidence="1" id="KW-0472">Membrane</keyword>
<feature type="non-terminal residue" evidence="2">
    <location>
        <position position="243"/>
    </location>
</feature>
<feature type="non-terminal residue" evidence="2">
    <location>
        <position position="1"/>
    </location>
</feature>
<proteinExistence type="predicted"/>
<keyword evidence="3" id="KW-1185">Reference proteome</keyword>
<protein>
    <submittedName>
        <fullName evidence="2">Uncharacterized protein</fullName>
    </submittedName>
</protein>
<feature type="transmembrane region" description="Helical" evidence="1">
    <location>
        <begin position="64"/>
        <end position="82"/>
    </location>
</feature>
<reference evidence="2 3" key="1">
    <citation type="journal article" date="2014" name="Nature">
        <title>The genome of the recently domesticated crop plant sugar beet (Beta vulgaris).</title>
        <authorList>
            <person name="Dohm J.C."/>
            <person name="Minoche A.E."/>
            <person name="Holtgrawe D."/>
            <person name="Capella-Gutierrez S."/>
            <person name="Zakrzewski F."/>
            <person name="Tafer H."/>
            <person name="Rupp O."/>
            <person name="Sorensen T.R."/>
            <person name="Stracke R."/>
            <person name="Reinhardt R."/>
            <person name="Goesmann A."/>
            <person name="Kraft T."/>
            <person name="Schulz B."/>
            <person name="Stadler P.F."/>
            <person name="Schmidt T."/>
            <person name="Gabaldon T."/>
            <person name="Lehrach H."/>
            <person name="Weisshaar B."/>
            <person name="Himmelbauer H."/>
        </authorList>
    </citation>
    <scope>NUCLEOTIDE SEQUENCE [LARGE SCALE GENOMIC DNA]</scope>
    <source>
        <tissue evidence="2">Taproot</tissue>
    </source>
</reference>
<evidence type="ECO:0000256" key="1">
    <source>
        <dbReference type="SAM" id="Phobius"/>
    </source>
</evidence>
<evidence type="ECO:0000313" key="2">
    <source>
        <dbReference type="EMBL" id="KMS93340.1"/>
    </source>
</evidence>
<sequence length="243" mass="27543">SSLASIVDECNYHVPASRISSTQLQYRVHCGAATIDLKYAGHVPFFHINRDFESLLKRYEWIRAWRYFVSVVLGLLKQGVLLLLLPVIVLYCGICLILCLYTGGLVALVPGRTIWERFDQHWLDILLCSIPGLCYRGEVHSLPENELPNVGVIDNLRMFLFGVEKSRTQRRICALIRTQGGQVTSSMLAPILNGYSELDAMIDAVVEFEGDISVVRSEMRYQFARLPDPDSCRWVHDSVRVAP</sequence>
<feature type="transmembrane region" description="Helical" evidence="1">
    <location>
        <begin position="88"/>
        <end position="109"/>
    </location>
</feature>
<keyword evidence="1" id="KW-0812">Transmembrane</keyword>
<dbReference type="Proteomes" id="UP000035740">
    <property type="component" value="Unassembled WGS sequence"/>
</dbReference>
<gene>
    <name evidence="2" type="ORF">BVRB_032470</name>
</gene>
<dbReference type="EMBL" id="KQ103825">
    <property type="protein sequence ID" value="KMS93340.1"/>
    <property type="molecule type" value="Genomic_DNA"/>
</dbReference>
<evidence type="ECO:0000313" key="3">
    <source>
        <dbReference type="Proteomes" id="UP000035740"/>
    </source>
</evidence>
<dbReference type="AlphaFoldDB" id="A0A0J8DRH9"/>
<keyword evidence="1" id="KW-1133">Transmembrane helix</keyword>